<reference evidence="3 4" key="1">
    <citation type="journal article" date="2018" name="Proc. Natl. Acad. Sci. U.S.A.">
        <title>Draft genome sequence of Camellia sinensis var. sinensis provides insights into the evolution of the tea genome and tea quality.</title>
        <authorList>
            <person name="Wei C."/>
            <person name="Yang H."/>
            <person name="Wang S."/>
            <person name="Zhao J."/>
            <person name="Liu C."/>
            <person name="Gao L."/>
            <person name="Xia E."/>
            <person name="Lu Y."/>
            <person name="Tai Y."/>
            <person name="She G."/>
            <person name="Sun J."/>
            <person name="Cao H."/>
            <person name="Tong W."/>
            <person name="Gao Q."/>
            <person name="Li Y."/>
            <person name="Deng W."/>
            <person name="Jiang X."/>
            <person name="Wang W."/>
            <person name="Chen Q."/>
            <person name="Zhang S."/>
            <person name="Li H."/>
            <person name="Wu J."/>
            <person name="Wang P."/>
            <person name="Li P."/>
            <person name="Shi C."/>
            <person name="Zheng F."/>
            <person name="Jian J."/>
            <person name="Huang B."/>
            <person name="Shan D."/>
            <person name="Shi M."/>
            <person name="Fang C."/>
            <person name="Yue Y."/>
            <person name="Li F."/>
            <person name="Li D."/>
            <person name="Wei S."/>
            <person name="Han B."/>
            <person name="Jiang C."/>
            <person name="Yin Y."/>
            <person name="Xia T."/>
            <person name="Zhang Z."/>
            <person name="Bennetzen J.L."/>
            <person name="Zhao S."/>
            <person name="Wan X."/>
        </authorList>
    </citation>
    <scope>NUCLEOTIDE SEQUENCE [LARGE SCALE GENOMIC DNA]</scope>
    <source>
        <strain evidence="4">cv. Shuchazao</strain>
        <tissue evidence="3">Leaf</tissue>
    </source>
</reference>
<dbReference type="Proteomes" id="UP000306102">
    <property type="component" value="Unassembled WGS sequence"/>
</dbReference>
<dbReference type="FunFam" id="1.25.40.10:FF:000696">
    <property type="entry name" value="Pentatricopeptide repeat-containing protein chloroplastic"/>
    <property type="match status" value="1"/>
</dbReference>
<dbReference type="InterPro" id="IPR011990">
    <property type="entry name" value="TPR-like_helical_dom_sf"/>
</dbReference>
<dbReference type="GO" id="GO:0009451">
    <property type="term" value="P:RNA modification"/>
    <property type="evidence" value="ECO:0007669"/>
    <property type="project" value="InterPro"/>
</dbReference>
<keyword evidence="1" id="KW-0677">Repeat</keyword>
<dbReference type="Pfam" id="PF13041">
    <property type="entry name" value="PPR_2"/>
    <property type="match status" value="4"/>
</dbReference>
<dbReference type="FunFam" id="1.25.40.10:FF:001093">
    <property type="entry name" value="Pentatricopeptide repeat-containing protein At2g34400"/>
    <property type="match status" value="1"/>
</dbReference>
<accession>A0A4S4DFX7</accession>
<gene>
    <name evidence="3" type="ORF">TEA_006485</name>
</gene>
<dbReference type="FunFam" id="1.25.40.10:FF:002010">
    <property type="entry name" value="Os12g0109800 protein"/>
    <property type="match status" value="1"/>
</dbReference>
<protein>
    <recommendedName>
        <fullName evidence="5">DYW domain-containing protein</fullName>
    </recommendedName>
</protein>
<name>A0A4S4DFX7_CAMSN</name>
<dbReference type="InterPro" id="IPR002885">
    <property type="entry name" value="PPR_rpt"/>
</dbReference>
<dbReference type="AlphaFoldDB" id="A0A4S4DFX7"/>
<evidence type="ECO:0000313" key="4">
    <source>
        <dbReference type="Proteomes" id="UP000306102"/>
    </source>
</evidence>
<dbReference type="PANTHER" id="PTHR47926:SF395">
    <property type="entry name" value="TETRATRICOPEPTIDE-LIKE HELICAL DOMAIN, DYW DOMAIN PROTEIN-RELATED"/>
    <property type="match status" value="1"/>
</dbReference>
<feature type="repeat" description="PPR" evidence="2">
    <location>
        <begin position="439"/>
        <end position="473"/>
    </location>
</feature>
<proteinExistence type="predicted"/>
<dbReference type="Pfam" id="PF20431">
    <property type="entry name" value="E_motif"/>
    <property type="match status" value="1"/>
</dbReference>
<evidence type="ECO:0000256" key="1">
    <source>
        <dbReference type="ARBA" id="ARBA00022737"/>
    </source>
</evidence>
<feature type="repeat" description="PPR" evidence="2">
    <location>
        <begin position="540"/>
        <end position="574"/>
    </location>
</feature>
<evidence type="ECO:0000313" key="3">
    <source>
        <dbReference type="EMBL" id="THG01639.1"/>
    </source>
</evidence>
<dbReference type="GO" id="GO:0003723">
    <property type="term" value="F:RNA binding"/>
    <property type="evidence" value="ECO:0007669"/>
    <property type="project" value="InterPro"/>
</dbReference>
<evidence type="ECO:0008006" key="5">
    <source>
        <dbReference type="Google" id="ProtNLM"/>
    </source>
</evidence>
<dbReference type="InterPro" id="IPR046960">
    <property type="entry name" value="PPR_At4g14850-like_plant"/>
</dbReference>
<comment type="caution">
    <text evidence="3">The sequence shown here is derived from an EMBL/GenBank/DDBJ whole genome shotgun (WGS) entry which is preliminary data.</text>
</comment>
<dbReference type="FunFam" id="1.25.40.10:FF:000353">
    <property type="entry name" value="Pentatricopeptide repeat-containing protein At4g39530"/>
    <property type="match status" value="1"/>
</dbReference>
<sequence>MATIFSAKFGFHQPTQLQLPDPTSFNKTRCSTATLPVPTTQNVDGVYGSKITESSASYETRQQTQTQALVDLLHQCAEKRSVRETKIVHGFVLKSKFSDKDLLVLLNHVAYAYSKCSDFRAAREVFDKMSRRNVFSWTVVIVGSTEHGLYNDGLKYFCEMQDCGIWPDGFTYSAILQLCIGLDCVDLGRMVHAHIVIRGFAQHVFVSTSLLNMYMKLGNVEDSCRLFNTTTEHNEVSWNAIISGFTSNGHHVEAFDYFLAMKREGFTPNTYSFIAVLKAVGNLGDADKGKEVHKCVSELGMESNVLVGTALVDMYSNCGALSGARSVFDMNFTNCEVNMPWNAMISGYSRCGCSQEALELYVKMCENNVKSDVYTYCSVFNTIADLKCLKFGREVHGKILKSGNDLMFLSINNAIADAYAKCESLEDVRKVFDRMEDRDVVSWTTILTAYSNCLEWEEALAVFSRMKKEGFTPNQFTFSSVFVACAALSFLEFGRQVHGLLFKAGLDTDKCVESALIDMYAKCGNITEAENVFSSISNPDMVSWTAIISGYAQHGYVGHALHLFKGMEQFGIKPNAVSLLCVLFACSHGGLVEEGLYYFRLMEETYGVVPKMEHYACIVDLLGRAGCLNEALEFIQKMPIEPNDMIWQTLLGVCRVHNNVELGEIAAKKILSIRPDYSATYVLLSNTYMEVGSFRDGISMRKLMKERGVKKEPGCSWISVNSKVHKFYAGEVTSSDKVVRENIPHVPCTWAPSYIMSDYQQHSFLVKGGDCVKCLHNREAKDENDSEDSYACPWISKVIASQRRHKSWPQCCGSWARGLTCFFKIEPSDHNFLADVVEEIRGLFAGTQIVM</sequence>
<dbReference type="PROSITE" id="PS51375">
    <property type="entry name" value="PPR"/>
    <property type="match status" value="5"/>
</dbReference>
<dbReference type="EMBL" id="SDRB02011375">
    <property type="protein sequence ID" value="THG01639.1"/>
    <property type="molecule type" value="Genomic_DNA"/>
</dbReference>
<evidence type="ECO:0000256" key="2">
    <source>
        <dbReference type="PROSITE-ProRule" id="PRU00708"/>
    </source>
</evidence>
<dbReference type="NCBIfam" id="TIGR00756">
    <property type="entry name" value="PPR"/>
    <property type="match status" value="4"/>
</dbReference>
<organism evidence="3 4">
    <name type="scientific">Camellia sinensis var. sinensis</name>
    <name type="common">China tea</name>
    <dbReference type="NCBI Taxonomy" id="542762"/>
    <lineage>
        <taxon>Eukaryota</taxon>
        <taxon>Viridiplantae</taxon>
        <taxon>Streptophyta</taxon>
        <taxon>Embryophyta</taxon>
        <taxon>Tracheophyta</taxon>
        <taxon>Spermatophyta</taxon>
        <taxon>Magnoliopsida</taxon>
        <taxon>eudicotyledons</taxon>
        <taxon>Gunneridae</taxon>
        <taxon>Pentapetalae</taxon>
        <taxon>asterids</taxon>
        <taxon>Ericales</taxon>
        <taxon>Theaceae</taxon>
        <taxon>Camellia</taxon>
    </lineage>
</organism>
<dbReference type="SUPFAM" id="SSF48452">
    <property type="entry name" value="TPR-like"/>
    <property type="match status" value="1"/>
</dbReference>
<dbReference type="Pfam" id="PF01535">
    <property type="entry name" value="PPR"/>
    <property type="match status" value="5"/>
</dbReference>
<feature type="repeat" description="PPR" evidence="2">
    <location>
        <begin position="234"/>
        <end position="268"/>
    </location>
</feature>
<dbReference type="InterPro" id="IPR046848">
    <property type="entry name" value="E_motif"/>
</dbReference>
<keyword evidence="4" id="KW-1185">Reference proteome</keyword>
<dbReference type="PANTHER" id="PTHR47926">
    <property type="entry name" value="PENTATRICOPEPTIDE REPEAT-CONTAINING PROTEIN"/>
    <property type="match status" value="1"/>
</dbReference>
<dbReference type="FunFam" id="1.25.40.10:FF:000196">
    <property type="entry name" value="Pentatricopeptide repeat-containing protein At4g14850"/>
    <property type="match status" value="1"/>
</dbReference>
<dbReference type="Gene3D" id="1.25.40.10">
    <property type="entry name" value="Tetratricopeptide repeat domain"/>
    <property type="match status" value="5"/>
</dbReference>
<feature type="repeat" description="PPR" evidence="2">
    <location>
        <begin position="133"/>
        <end position="167"/>
    </location>
</feature>
<feature type="repeat" description="PPR" evidence="2">
    <location>
        <begin position="337"/>
        <end position="371"/>
    </location>
</feature>